<feature type="transmembrane region" description="Helical" evidence="1">
    <location>
        <begin position="23"/>
        <end position="44"/>
    </location>
</feature>
<dbReference type="eggNOG" id="ENOG5033KR6">
    <property type="taxonomic scope" value="Bacteria"/>
</dbReference>
<accession>B3EMW7</accession>
<evidence type="ECO:0008006" key="3">
    <source>
        <dbReference type="Google" id="ProtNLM"/>
    </source>
</evidence>
<keyword evidence="1" id="KW-0472">Membrane</keyword>
<proteinExistence type="predicted"/>
<keyword evidence="1" id="KW-1133">Transmembrane helix</keyword>
<dbReference type="STRING" id="331678.Cphamn1_0637"/>
<dbReference type="EMBL" id="CP001101">
    <property type="protein sequence ID" value="ACE03595.1"/>
    <property type="molecule type" value="Genomic_DNA"/>
</dbReference>
<keyword evidence="1" id="KW-0812">Transmembrane</keyword>
<evidence type="ECO:0000256" key="1">
    <source>
        <dbReference type="SAM" id="Phobius"/>
    </source>
</evidence>
<name>B3EMW7_CHLPB</name>
<reference evidence="2" key="1">
    <citation type="submission" date="2008-06" db="EMBL/GenBank/DDBJ databases">
        <title>Complete sequence of Chlorobium phaeobacteroides BS1.</title>
        <authorList>
            <consortium name="US DOE Joint Genome Institute"/>
            <person name="Lucas S."/>
            <person name="Copeland A."/>
            <person name="Lapidus A."/>
            <person name="Glavina del Rio T."/>
            <person name="Dalin E."/>
            <person name="Tice H."/>
            <person name="Bruce D."/>
            <person name="Goodwin L."/>
            <person name="Pitluck S."/>
            <person name="Schmutz J."/>
            <person name="Larimer F."/>
            <person name="Land M."/>
            <person name="Hauser L."/>
            <person name="Kyrpides N."/>
            <person name="Ovchinnikova G."/>
            <person name="Li T."/>
            <person name="Liu Z."/>
            <person name="Zhao F."/>
            <person name="Overmann J."/>
            <person name="Bryant D.A."/>
            <person name="Richardson P."/>
        </authorList>
    </citation>
    <scope>NUCLEOTIDE SEQUENCE [LARGE SCALE GENOMIC DNA]</scope>
    <source>
        <strain evidence="2">BS1</strain>
    </source>
</reference>
<organism evidence="2">
    <name type="scientific">Chlorobium phaeobacteroides (strain BS1)</name>
    <dbReference type="NCBI Taxonomy" id="331678"/>
    <lineage>
        <taxon>Bacteria</taxon>
        <taxon>Pseudomonadati</taxon>
        <taxon>Chlorobiota</taxon>
        <taxon>Chlorobiia</taxon>
        <taxon>Chlorobiales</taxon>
        <taxon>Chlorobiaceae</taxon>
        <taxon>Chlorobium/Pelodictyon group</taxon>
        <taxon>Chlorobium</taxon>
    </lineage>
</organism>
<evidence type="ECO:0000313" key="2">
    <source>
        <dbReference type="EMBL" id="ACE03595.1"/>
    </source>
</evidence>
<dbReference type="KEGG" id="cpb:Cphamn1_0637"/>
<feature type="transmembrane region" description="Helical" evidence="1">
    <location>
        <begin position="50"/>
        <end position="74"/>
    </location>
</feature>
<protein>
    <recommendedName>
        <fullName evidence="3">DUF3098 domain-containing protein</fullName>
    </recommendedName>
</protein>
<dbReference type="HOGENOM" id="CLU_176977_2_0_10"/>
<sequence>MKSSQKKHKTAKKKTTPMPFEKFNYLLVGIGAAVIAFSYGVMYLENSANGFFALNIAPITLPGSYALILFALLYRRKA</sequence>
<dbReference type="AlphaFoldDB" id="B3EMW7"/>
<gene>
    <name evidence="2" type="ordered locus">Cphamn1_0637</name>
</gene>